<feature type="coiled-coil region" evidence="1">
    <location>
        <begin position="268"/>
        <end position="323"/>
    </location>
</feature>
<evidence type="ECO:0008006" key="4">
    <source>
        <dbReference type="Google" id="ProtNLM"/>
    </source>
</evidence>
<evidence type="ECO:0000313" key="3">
    <source>
        <dbReference type="Proteomes" id="UP000054560"/>
    </source>
</evidence>
<gene>
    <name evidence="2" type="ORF">SARC_15777</name>
</gene>
<reference evidence="2 3" key="1">
    <citation type="submission" date="2011-02" db="EMBL/GenBank/DDBJ databases">
        <title>The Genome Sequence of Sphaeroforma arctica JP610.</title>
        <authorList>
            <consortium name="The Broad Institute Genome Sequencing Platform"/>
            <person name="Russ C."/>
            <person name="Cuomo C."/>
            <person name="Young S.K."/>
            <person name="Zeng Q."/>
            <person name="Gargeya S."/>
            <person name="Alvarado L."/>
            <person name="Berlin A."/>
            <person name="Chapman S.B."/>
            <person name="Chen Z."/>
            <person name="Freedman E."/>
            <person name="Gellesch M."/>
            <person name="Goldberg J."/>
            <person name="Griggs A."/>
            <person name="Gujja S."/>
            <person name="Heilman E."/>
            <person name="Heiman D."/>
            <person name="Howarth C."/>
            <person name="Mehta T."/>
            <person name="Neiman D."/>
            <person name="Pearson M."/>
            <person name="Roberts A."/>
            <person name="Saif S."/>
            <person name="Shea T."/>
            <person name="Shenoy N."/>
            <person name="Sisk P."/>
            <person name="Stolte C."/>
            <person name="Sykes S."/>
            <person name="White J."/>
            <person name="Yandava C."/>
            <person name="Burger G."/>
            <person name="Gray M.W."/>
            <person name="Holland P.W.H."/>
            <person name="King N."/>
            <person name="Lang F.B.F."/>
            <person name="Roger A.J."/>
            <person name="Ruiz-Trillo I."/>
            <person name="Haas B."/>
            <person name="Nusbaum C."/>
            <person name="Birren B."/>
        </authorList>
    </citation>
    <scope>NUCLEOTIDE SEQUENCE [LARGE SCALE GENOMIC DNA]</scope>
    <source>
        <strain evidence="2 3">JP610</strain>
    </source>
</reference>
<dbReference type="Proteomes" id="UP000054560">
    <property type="component" value="Unassembled WGS sequence"/>
</dbReference>
<dbReference type="AlphaFoldDB" id="A0A0L0F512"/>
<organism evidence="2 3">
    <name type="scientific">Sphaeroforma arctica JP610</name>
    <dbReference type="NCBI Taxonomy" id="667725"/>
    <lineage>
        <taxon>Eukaryota</taxon>
        <taxon>Ichthyosporea</taxon>
        <taxon>Ichthyophonida</taxon>
        <taxon>Sphaeroforma</taxon>
    </lineage>
</organism>
<accession>A0A0L0F512</accession>
<dbReference type="GeneID" id="25916281"/>
<proteinExistence type="predicted"/>
<sequence>MQTLSKDTPTRSSTPFITCDNDIFDVHTIGDGTVSGTFYKAGDVAKLVGVVGAKVVKASVDDELCFRFGSDASDPVYISLDGLIQYMFTSRKARKGPYGKWMMDILHPFMQRDDVAIIELAKESLSKTIPPEVAVCFEMGIYLILVGTVGQLQAKCTVPTDADDNHVVVKLGMSKTSIMRRLTAHEGKFPGAERLAVIYMPAELASKAEKAVKDFFHELHDAKPFMYEGQTEVFSLPHEKLQSIVGHFTDIAKEVGSVNVKHSLSHTIETLKLNLEHTSDIMKTLEEDKVSLKEETTMLKDEKALLKEENARLSHRLNLISERRDDDQYKHAEELRDIRTKLDLANVQIMRLGMTAPMRKRLRLDD</sequence>
<dbReference type="EMBL" id="KQ248309">
    <property type="protein sequence ID" value="KNC71684.1"/>
    <property type="molecule type" value="Genomic_DNA"/>
</dbReference>
<dbReference type="RefSeq" id="XP_014145586.1">
    <property type="nucleotide sequence ID" value="XM_014290111.1"/>
</dbReference>
<name>A0A0L0F512_9EUKA</name>
<evidence type="ECO:0000313" key="2">
    <source>
        <dbReference type="EMBL" id="KNC71684.1"/>
    </source>
</evidence>
<protein>
    <recommendedName>
        <fullName evidence="4">Bro-N domain-containing protein</fullName>
    </recommendedName>
</protein>
<evidence type="ECO:0000256" key="1">
    <source>
        <dbReference type="SAM" id="Coils"/>
    </source>
</evidence>
<dbReference type="OrthoDB" id="2136284at2759"/>
<keyword evidence="3" id="KW-1185">Reference proteome</keyword>
<keyword evidence="1" id="KW-0175">Coiled coil</keyword>